<dbReference type="EMBL" id="OBEB01000007">
    <property type="protein sequence ID" value="SNY57390.1"/>
    <property type="molecule type" value="Genomic_DNA"/>
</dbReference>
<proteinExistence type="predicted"/>
<dbReference type="AlphaFoldDB" id="A0A285JAS5"/>
<keyword evidence="3" id="KW-0808">Transferase</keyword>
<dbReference type="SUPFAM" id="SSF52821">
    <property type="entry name" value="Rhodanese/Cell cycle control phosphatase"/>
    <property type="match status" value="1"/>
</dbReference>
<sequence>MAQFIEFVTNHPLLSLAWVVIFLLIVGGWLKARFSAIRQVSPTELTMLVNRQDGVIVDIRNEDDFKKGHITGARQLAASQITEQKLAGLEKQKDAPIIVVCQAGMTAQKSAAALAKQGFTNVSVLQGGMGAWSSASLPVVKAKR</sequence>
<gene>
    <name evidence="3" type="ORF">SAMN06297280_3242</name>
</gene>
<dbReference type="Pfam" id="PF00581">
    <property type="entry name" value="Rhodanese"/>
    <property type="match status" value="1"/>
</dbReference>
<keyword evidence="1" id="KW-0812">Transmembrane</keyword>
<dbReference type="PROSITE" id="PS50206">
    <property type="entry name" value="RHODANESE_3"/>
    <property type="match status" value="1"/>
</dbReference>
<feature type="domain" description="Rhodanese" evidence="2">
    <location>
        <begin position="50"/>
        <end position="141"/>
    </location>
</feature>
<dbReference type="GO" id="GO:0016740">
    <property type="term" value="F:transferase activity"/>
    <property type="evidence" value="ECO:0007669"/>
    <property type="project" value="UniProtKB-KW"/>
</dbReference>
<dbReference type="CDD" id="cd00158">
    <property type="entry name" value="RHOD"/>
    <property type="match status" value="1"/>
</dbReference>
<evidence type="ECO:0000259" key="2">
    <source>
        <dbReference type="PROSITE" id="PS50206"/>
    </source>
</evidence>
<reference evidence="4" key="1">
    <citation type="submission" date="2017-09" db="EMBL/GenBank/DDBJ databases">
        <authorList>
            <person name="Varghese N."/>
            <person name="Submissions S."/>
        </authorList>
    </citation>
    <scope>NUCLEOTIDE SEQUENCE [LARGE SCALE GENOMIC DNA]</scope>
    <source>
        <strain evidence="4">CGMCC 1.12461</strain>
    </source>
</reference>
<evidence type="ECO:0000313" key="3">
    <source>
        <dbReference type="EMBL" id="SNY57390.1"/>
    </source>
</evidence>
<feature type="transmembrane region" description="Helical" evidence="1">
    <location>
        <begin position="12"/>
        <end position="30"/>
    </location>
</feature>
<keyword evidence="1" id="KW-0472">Membrane</keyword>
<dbReference type="InterPro" id="IPR001763">
    <property type="entry name" value="Rhodanese-like_dom"/>
</dbReference>
<dbReference type="InterPro" id="IPR050229">
    <property type="entry name" value="GlpE_sulfurtransferase"/>
</dbReference>
<dbReference type="SMART" id="SM00450">
    <property type="entry name" value="RHOD"/>
    <property type="match status" value="1"/>
</dbReference>
<organism evidence="3 4">
    <name type="scientific">Arsukibacterium tuosuense</name>
    <dbReference type="NCBI Taxonomy" id="1323745"/>
    <lineage>
        <taxon>Bacteria</taxon>
        <taxon>Pseudomonadati</taxon>
        <taxon>Pseudomonadota</taxon>
        <taxon>Gammaproteobacteria</taxon>
        <taxon>Chromatiales</taxon>
        <taxon>Chromatiaceae</taxon>
        <taxon>Arsukibacterium</taxon>
    </lineage>
</organism>
<dbReference type="PANTHER" id="PTHR43031:SF18">
    <property type="entry name" value="RHODANESE-RELATED SULFURTRANSFERASES"/>
    <property type="match status" value="1"/>
</dbReference>
<evidence type="ECO:0000313" key="4">
    <source>
        <dbReference type="Proteomes" id="UP000219353"/>
    </source>
</evidence>
<dbReference type="PANTHER" id="PTHR43031">
    <property type="entry name" value="FAD-DEPENDENT OXIDOREDUCTASE"/>
    <property type="match status" value="1"/>
</dbReference>
<keyword evidence="1" id="KW-1133">Transmembrane helix</keyword>
<name>A0A285JAS5_9GAMM</name>
<accession>A0A285JAS5</accession>
<keyword evidence="4" id="KW-1185">Reference proteome</keyword>
<dbReference type="InterPro" id="IPR036873">
    <property type="entry name" value="Rhodanese-like_dom_sf"/>
</dbReference>
<evidence type="ECO:0000256" key="1">
    <source>
        <dbReference type="SAM" id="Phobius"/>
    </source>
</evidence>
<protein>
    <submittedName>
        <fullName evidence="3">Rhodanese-related sulfurtransferase</fullName>
    </submittedName>
</protein>
<dbReference type="Proteomes" id="UP000219353">
    <property type="component" value="Unassembled WGS sequence"/>
</dbReference>
<dbReference type="OrthoDB" id="9808735at2"/>
<dbReference type="RefSeq" id="WP_097112435.1">
    <property type="nucleotide sequence ID" value="NZ_OBEB01000007.1"/>
</dbReference>
<dbReference type="Gene3D" id="3.40.250.10">
    <property type="entry name" value="Rhodanese-like domain"/>
    <property type="match status" value="1"/>
</dbReference>